<feature type="region of interest" description="Disordered" evidence="1">
    <location>
        <begin position="69"/>
        <end position="101"/>
    </location>
</feature>
<keyword evidence="4" id="KW-1185">Reference proteome</keyword>
<dbReference type="EMBL" id="CAJGYO010000005">
    <property type="protein sequence ID" value="CAD6232738.1"/>
    <property type="molecule type" value="Genomic_DNA"/>
</dbReference>
<feature type="signal peptide" evidence="2">
    <location>
        <begin position="1"/>
        <end position="27"/>
    </location>
</feature>
<evidence type="ECO:0000313" key="4">
    <source>
        <dbReference type="Proteomes" id="UP000604825"/>
    </source>
</evidence>
<evidence type="ECO:0000256" key="2">
    <source>
        <dbReference type="SAM" id="SignalP"/>
    </source>
</evidence>
<name>A0A811P5Z6_9POAL</name>
<comment type="caution">
    <text evidence="3">The sequence shown here is derived from an EMBL/GenBank/DDBJ whole genome shotgun (WGS) entry which is preliminary data.</text>
</comment>
<feature type="compositionally biased region" description="Basic and acidic residues" evidence="1">
    <location>
        <begin position="87"/>
        <end position="101"/>
    </location>
</feature>
<reference evidence="3" key="1">
    <citation type="submission" date="2020-10" db="EMBL/GenBank/DDBJ databases">
        <authorList>
            <person name="Han B."/>
            <person name="Lu T."/>
            <person name="Zhao Q."/>
            <person name="Huang X."/>
            <person name="Zhao Y."/>
        </authorList>
    </citation>
    <scope>NUCLEOTIDE SEQUENCE</scope>
</reference>
<dbReference type="Proteomes" id="UP000604825">
    <property type="component" value="Unassembled WGS sequence"/>
</dbReference>
<evidence type="ECO:0000256" key="1">
    <source>
        <dbReference type="SAM" id="MobiDB-lite"/>
    </source>
</evidence>
<evidence type="ECO:0000313" key="3">
    <source>
        <dbReference type="EMBL" id="CAD6232738.1"/>
    </source>
</evidence>
<feature type="chain" id="PRO_5032279675" evidence="2">
    <location>
        <begin position="28"/>
        <end position="101"/>
    </location>
</feature>
<organism evidence="3 4">
    <name type="scientific">Miscanthus lutarioriparius</name>
    <dbReference type="NCBI Taxonomy" id="422564"/>
    <lineage>
        <taxon>Eukaryota</taxon>
        <taxon>Viridiplantae</taxon>
        <taxon>Streptophyta</taxon>
        <taxon>Embryophyta</taxon>
        <taxon>Tracheophyta</taxon>
        <taxon>Spermatophyta</taxon>
        <taxon>Magnoliopsida</taxon>
        <taxon>Liliopsida</taxon>
        <taxon>Poales</taxon>
        <taxon>Poaceae</taxon>
        <taxon>PACMAD clade</taxon>
        <taxon>Panicoideae</taxon>
        <taxon>Andropogonodae</taxon>
        <taxon>Andropogoneae</taxon>
        <taxon>Saccharinae</taxon>
        <taxon>Miscanthus</taxon>
    </lineage>
</organism>
<proteinExistence type="predicted"/>
<gene>
    <name evidence="3" type="ORF">NCGR_LOCUS22340</name>
</gene>
<protein>
    <submittedName>
        <fullName evidence="3">Uncharacterized protein</fullName>
    </submittedName>
</protein>
<dbReference type="AlphaFoldDB" id="A0A811P5Z6"/>
<keyword evidence="2" id="KW-0732">Signal</keyword>
<sequence length="101" mass="10448">MAAGRAAAMVVASAAVLLLAGGAYVDCYDDCFNDCMSRIVGRPPPVGQEAAGRCCPADRGMHTAEVCSESAPRVPVGGGDTNSCPKLEQENEDKLSSIHIH</sequence>
<accession>A0A811P5Z6</accession>